<dbReference type="EMBL" id="ONZQ02000015">
    <property type="protein sequence ID" value="SPO06361.1"/>
    <property type="molecule type" value="Genomic_DNA"/>
</dbReference>
<comment type="similarity">
    <text evidence="5">Belongs to the SAT4 family.</text>
</comment>
<dbReference type="PANTHER" id="PTHR33048">
    <property type="entry name" value="PTH11-LIKE INTEGRAL MEMBRANE PROTEIN (AFU_ORTHOLOGUE AFUA_5G11245)"/>
    <property type="match status" value="1"/>
</dbReference>
<comment type="subcellular location">
    <subcellularLocation>
        <location evidence="1">Membrane</location>
        <topology evidence="1">Multi-pass membrane protein</topology>
    </subcellularLocation>
</comment>
<feature type="domain" description="Rhodopsin" evidence="8">
    <location>
        <begin position="28"/>
        <end position="289"/>
    </location>
</feature>
<comment type="caution">
    <text evidence="9">The sequence shown here is derived from an EMBL/GenBank/DDBJ whole genome shotgun (WGS) entry which is preliminary data.</text>
</comment>
<evidence type="ECO:0000256" key="1">
    <source>
        <dbReference type="ARBA" id="ARBA00004141"/>
    </source>
</evidence>
<feature type="transmembrane region" description="Helical" evidence="7">
    <location>
        <begin position="72"/>
        <end position="93"/>
    </location>
</feature>
<keyword evidence="3 7" id="KW-1133">Transmembrane helix</keyword>
<evidence type="ECO:0000313" key="10">
    <source>
        <dbReference type="Proteomes" id="UP001187682"/>
    </source>
</evidence>
<dbReference type="Proteomes" id="UP001187682">
    <property type="component" value="Unassembled WGS sequence"/>
</dbReference>
<keyword evidence="4 7" id="KW-0472">Membrane</keyword>
<dbReference type="AlphaFoldDB" id="A0AAE8SYX6"/>
<accession>A0AAE8SYX6</accession>
<feature type="transmembrane region" description="Helical" evidence="7">
    <location>
        <begin position="145"/>
        <end position="168"/>
    </location>
</feature>
<feature type="transmembrane region" description="Helical" evidence="7">
    <location>
        <begin position="188"/>
        <end position="213"/>
    </location>
</feature>
<dbReference type="InterPro" id="IPR049326">
    <property type="entry name" value="Rhodopsin_dom_fungi"/>
</dbReference>
<keyword evidence="2 7" id="KW-0812">Transmembrane</keyword>
<evidence type="ECO:0000256" key="7">
    <source>
        <dbReference type="SAM" id="Phobius"/>
    </source>
</evidence>
<evidence type="ECO:0000259" key="8">
    <source>
        <dbReference type="Pfam" id="PF20684"/>
    </source>
</evidence>
<evidence type="ECO:0000256" key="5">
    <source>
        <dbReference type="ARBA" id="ARBA00038359"/>
    </source>
</evidence>
<evidence type="ECO:0000313" key="9">
    <source>
        <dbReference type="EMBL" id="SPO06361.1"/>
    </source>
</evidence>
<evidence type="ECO:0000256" key="2">
    <source>
        <dbReference type="ARBA" id="ARBA00022692"/>
    </source>
</evidence>
<feature type="transmembrane region" description="Helical" evidence="7">
    <location>
        <begin position="13"/>
        <end position="31"/>
    </location>
</feature>
<dbReference type="PANTHER" id="PTHR33048:SF93">
    <property type="entry name" value="INTEGRAL MEMBRANE PROTEIN"/>
    <property type="match status" value="1"/>
</dbReference>
<dbReference type="GO" id="GO:0016020">
    <property type="term" value="C:membrane"/>
    <property type="evidence" value="ECO:0007669"/>
    <property type="project" value="UniProtKB-SubCell"/>
</dbReference>
<dbReference type="InterPro" id="IPR052337">
    <property type="entry name" value="SAT4-like"/>
</dbReference>
<feature type="region of interest" description="Disordered" evidence="6">
    <location>
        <begin position="334"/>
        <end position="360"/>
    </location>
</feature>
<keyword evidence="10" id="KW-1185">Reference proteome</keyword>
<gene>
    <name evidence="9" type="ORF">DNG_09050</name>
</gene>
<name>A0AAE8SYX6_9PEZI</name>
<reference evidence="9" key="1">
    <citation type="submission" date="2018-03" db="EMBL/GenBank/DDBJ databases">
        <authorList>
            <person name="Guldener U."/>
        </authorList>
    </citation>
    <scope>NUCLEOTIDE SEQUENCE</scope>
</reference>
<evidence type="ECO:0000256" key="4">
    <source>
        <dbReference type="ARBA" id="ARBA00023136"/>
    </source>
</evidence>
<evidence type="ECO:0000256" key="3">
    <source>
        <dbReference type="ARBA" id="ARBA00022989"/>
    </source>
</evidence>
<feature type="transmembrane region" description="Helical" evidence="7">
    <location>
        <begin position="225"/>
        <end position="244"/>
    </location>
</feature>
<sequence>MSSYGGRGPTVNAALWTEAVIAALFIFARMYTRIFILHSAGWDDFLLCVTLVCTSLEFERNEQSKRTVANTLHAKVLFAVYAAFISAGTAYGLGQRRADIPPEDYIQAMKFEIIGQGVCIFNIATSKGAVAAFLLRIVRRRWHCLFIWAVVVSTCLIVTWCTIAIFIQCTPVEKVWNFEVPGKCWLDFSTIGLATSAYAVAVDFILALAPAFILWDLNMKRKDKFLAIFGLALGVFAGVCGILRTTALTTLRSYNEYIFDTVDMLIYSGTENFVSIICASIPVLRPLWVKARGYDSTADESYKRSYQLSGMNSQDPTRALEIGDQGRSATRIFASQKDRNGDNDTGSEEIILQSSNGKVDEAQVHCQTDISVSYSSRSEGRDWPGQ</sequence>
<protein>
    <submittedName>
        <fullName evidence="9">Related to integral membrane protein pth11</fullName>
    </submittedName>
</protein>
<feature type="transmembrane region" description="Helical" evidence="7">
    <location>
        <begin position="113"/>
        <end position="138"/>
    </location>
</feature>
<feature type="transmembrane region" description="Helical" evidence="7">
    <location>
        <begin position="264"/>
        <end position="284"/>
    </location>
</feature>
<dbReference type="Pfam" id="PF20684">
    <property type="entry name" value="Fung_rhodopsin"/>
    <property type="match status" value="1"/>
</dbReference>
<evidence type="ECO:0000256" key="6">
    <source>
        <dbReference type="SAM" id="MobiDB-lite"/>
    </source>
</evidence>
<organism evidence="9 10">
    <name type="scientific">Cephalotrichum gorgonifer</name>
    <dbReference type="NCBI Taxonomy" id="2041049"/>
    <lineage>
        <taxon>Eukaryota</taxon>
        <taxon>Fungi</taxon>
        <taxon>Dikarya</taxon>
        <taxon>Ascomycota</taxon>
        <taxon>Pezizomycotina</taxon>
        <taxon>Sordariomycetes</taxon>
        <taxon>Hypocreomycetidae</taxon>
        <taxon>Microascales</taxon>
        <taxon>Microascaceae</taxon>
        <taxon>Cephalotrichum</taxon>
    </lineage>
</organism>
<proteinExistence type="inferred from homology"/>